<comment type="caution">
    <text evidence="1">The sequence shown here is derived from an EMBL/GenBank/DDBJ whole genome shotgun (WGS) entry which is preliminary data.</text>
</comment>
<reference evidence="1 2" key="2">
    <citation type="journal article" date="2022" name="Mol. Ecol. Resour.">
        <title>The genomes of chicory, endive, great burdock and yacon provide insights into Asteraceae paleo-polyploidization history and plant inulin production.</title>
        <authorList>
            <person name="Fan W."/>
            <person name="Wang S."/>
            <person name="Wang H."/>
            <person name="Wang A."/>
            <person name="Jiang F."/>
            <person name="Liu H."/>
            <person name="Zhao H."/>
            <person name="Xu D."/>
            <person name="Zhang Y."/>
        </authorList>
    </citation>
    <scope>NUCLEOTIDE SEQUENCE [LARGE SCALE GENOMIC DNA]</scope>
    <source>
        <strain evidence="2">cv. Punajuju</strain>
        <tissue evidence="1">Leaves</tissue>
    </source>
</reference>
<reference evidence="2" key="1">
    <citation type="journal article" date="2022" name="Mol. Ecol. Resour.">
        <title>The genomes of chicory, endive, great burdock and yacon provide insights into Asteraceae palaeo-polyploidization history and plant inulin production.</title>
        <authorList>
            <person name="Fan W."/>
            <person name="Wang S."/>
            <person name="Wang H."/>
            <person name="Wang A."/>
            <person name="Jiang F."/>
            <person name="Liu H."/>
            <person name="Zhao H."/>
            <person name="Xu D."/>
            <person name="Zhang Y."/>
        </authorList>
    </citation>
    <scope>NUCLEOTIDE SEQUENCE [LARGE SCALE GENOMIC DNA]</scope>
    <source>
        <strain evidence="2">cv. Punajuju</strain>
    </source>
</reference>
<evidence type="ECO:0000313" key="2">
    <source>
        <dbReference type="Proteomes" id="UP001055811"/>
    </source>
</evidence>
<keyword evidence="2" id="KW-1185">Reference proteome</keyword>
<gene>
    <name evidence="1" type="ORF">L2E82_16755</name>
</gene>
<proteinExistence type="predicted"/>
<evidence type="ECO:0000313" key="1">
    <source>
        <dbReference type="EMBL" id="KAI3766686.1"/>
    </source>
</evidence>
<organism evidence="1 2">
    <name type="scientific">Cichorium intybus</name>
    <name type="common">Chicory</name>
    <dbReference type="NCBI Taxonomy" id="13427"/>
    <lineage>
        <taxon>Eukaryota</taxon>
        <taxon>Viridiplantae</taxon>
        <taxon>Streptophyta</taxon>
        <taxon>Embryophyta</taxon>
        <taxon>Tracheophyta</taxon>
        <taxon>Spermatophyta</taxon>
        <taxon>Magnoliopsida</taxon>
        <taxon>eudicotyledons</taxon>
        <taxon>Gunneridae</taxon>
        <taxon>Pentapetalae</taxon>
        <taxon>asterids</taxon>
        <taxon>campanulids</taxon>
        <taxon>Asterales</taxon>
        <taxon>Asteraceae</taxon>
        <taxon>Cichorioideae</taxon>
        <taxon>Cichorieae</taxon>
        <taxon>Cichoriinae</taxon>
        <taxon>Cichorium</taxon>
    </lineage>
</organism>
<dbReference type="EMBL" id="CM042011">
    <property type="protein sequence ID" value="KAI3766686.1"/>
    <property type="molecule type" value="Genomic_DNA"/>
</dbReference>
<name>A0ACB9F6W3_CICIN</name>
<dbReference type="Proteomes" id="UP001055811">
    <property type="component" value="Linkage Group LG03"/>
</dbReference>
<accession>A0ACB9F6W3</accession>
<sequence length="167" mass="18582">MNCKSTTLFSPTTANLSSRSRQELITSTRGFNGENCRGIVSRHEGFKIGVKLKLLVMVLKKNPPDSALLYSLHDAAAKENPNQSGHAAFLFPVTDPTPSMEINQWKSSFGDDDSNKFVLIAFDGTWKHAKEMVFASFPFLSKFATLEGTFWWVHEYNGGSCTMFTSS</sequence>
<protein>
    <submittedName>
        <fullName evidence="1">Uncharacterized protein</fullName>
    </submittedName>
</protein>